<dbReference type="InterPro" id="IPR009057">
    <property type="entry name" value="Homeodomain-like_sf"/>
</dbReference>
<dbReference type="InterPro" id="IPR039532">
    <property type="entry name" value="TetR_C_Firmicutes"/>
</dbReference>
<evidence type="ECO:0000313" key="5">
    <source>
        <dbReference type="Proteomes" id="UP001172743"/>
    </source>
</evidence>
<dbReference type="InterPro" id="IPR050624">
    <property type="entry name" value="HTH-type_Tx_Regulator"/>
</dbReference>
<organism evidence="4 5">
    <name type="scientific">Ureibacillus aquaedulcis</name>
    <dbReference type="NCBI Taxonomy" id="3058421"/>
    <lineage>
        <taxon>Bacteria</taxon>
        <taxon>Bacillati</taxon>
        <taxon>Bacillota</taxon>
        <taxon>Bacilli</taxon>
        <taxon>Bacillales</taxon>
        <taxon>Caryophanaceae</taxon>
        <taxon>Ureibacillus</taxon>
    </lineage>
</organism>
<evidence type="ECO:0000256" key="2">
    <source>
        <dbReference type="PROSITE-ProRule" id="PRU00335"/>
    </source>
</evidence>
<sequence length="189" mass="22077">MSNKTELERKEILRLSNEESNKITKECIETALLLLMKENEFKDISISDIVKRAGVSRTAYYRNYKSKEDILNKHLETVVKAISNKMDFTTYSEDRFGYWHSIFSQIRNYSNIFLILLRADFEWIILSSINKIMLDDLPSDSISSKEKYDIYFWSGAVFNILTEWISSGMKESEEEMAQICCEVIAEADS</sequence>
<gene>
    <name evidence="4" type="ORF">QYB95_18865</name>
</gene>
<proteinExistence type="predicted"/>
<evidence type="ECO:0000313" key="4">
    <source>
        <dbReference type="EMBL" id="MDN4495606.1"/>
    </source>
</evidence>
<comment type="caution">
    <text evidence="4">The sequence shown here is derived from an EMBL/GenBank/DDBJ whole genome shotgun (WGS) entry which is preliminary data.</text>
</comment>
<feature type="DNA-binding region" description="H-T-H motif" evidence="2">
    <location>
        <begin position="45"/>
        <end position="64"/>
    </location>
</feature>
<reference evidence="4" key="1">
    <citation type="submission" date="2023-07" db="EMBL/GenBank/DDBJ databases">
        <title>Ureibacillus sp. isolated from freshwater well.</title>
        <authorList>
            <person name="Kirdat K."/>
            <person name="Bhatt A."/>
            <person name="Teware R."/>
            <person name="Bhavsar Y."/>
            <person name="Yadav A."/>
        </authorList>
    </citation>
    <scope>NUCLEOTIDE SEQUENCE</scope>
    <source>
        <strain evidence="4">BA0131</strain>
    </source>
</reference>
<dbReference type="Pfam" id="PF14278">
    <property type="entry name" value="TetR_C_8"/>
    <property type="match status" value="1"/>
</dbReference>
<dbReference type="PROSITE" id="PS50977">
    <property type="entry name" value="HTH_TETR_2"/>
    <property type="match status" value="1"/>
</dbReference>
<dbReference type="Gene3D" id="1.10.357.10">
    <property type="entry name" value="Tetracycline Repressor, domain 2"/>
    <property type="match status" value="1"/>
</dbReference>
<accession>A0ABT8GW27</accession>
<evidence type="ECO:0000259" key="3">
    <source>
        <dbReference type="PROSITE" id="PS50977"/>
    </source>
</evidence>
<dbReference type="Proteomes" id="UP001172743">
    <property type="component" value="Unassembled WGS sequence"/>
</dbReference>
<dbReference type="InterPro" id="IPR001647">
    <property type="entry name" value="HTH_TetR"/>
</dbReference>
<feature type="domain" description="HTH tetR-type" evidence="3">
    <location>
        <begin position="22"/>
        <end position="82"/>
    </location>
</feature>
<protein>
    <submittedName>
        <fullName evidence="4">TetR/AcrR family transcriptional regulator</fullName>
    </submittedName>
</protein>
<dbReference type="PANTHER" id="PTHR43479">
    <property type="entry name" value="ACREF/ENVCD OPERON REPRESSOR-RELATED"/>
    <property type="match status" value="1"/>
</dbReference>
<dbReference type="Pfam" id="PF00440">
    <property type="entry name" value="TetR_N"/>
    <property type="match status" value="1"/>
</dbReference>
<dbReference type="EMBL" id="JAUHTQ010000026">
    <property type="protein sequence ID" value="MDN4495606.1"/>
    <property type="molecule type" value="Genomic_DNA"/>
</dbReference>
<evidence type="ECO:0000256" key="1">
    <source>
        <dbReference type="ARBA" id="ARBA00023125"/>
    </source>
</evidence>
<keyword evidence="1 2" id="KW-0238">DNA-binding</keyword>
<name>A0ABT8GW27_9BACL</name>
<keyword evidence="5" id="KW-1185">Reference proteome</keyword>
<dbReference type="SUPFAM" id="SSF46689">
    <property type="entry name" value="Homeodomain-like"/>
    <property type="match status" value="1"/>
</dbReference>
<dbReference type="PANTHER" id="PTHR43479:SF11">
    <property type="entry name" value="ACREF_ENVCD OPERON REPRESSOR-RELATED"/>
    <property type="match status" value="1"/>
</dbReference>
<dbReference type="RefSeq" id="WP_301139915.1">
    <property type="nucleotide sequence ID" value="NZ_JAUHTQ010000026.1"/>
</dbReference>